<dbReference type="Proteomes" id="UP000663400">
    <property type="component" value="Chromosome"/>
</dbReference>
<evidence type="ECO:0000256" key="1">
    <source>
        <dbReference type="ARBA" id="ARBA00004383"/>
    </source>
</evidence>
<dbReference type="InterPro" id="IPR006260">
    <property type="entry name" value="TonB/TolA_C"/>
</dbReference>
<evidence type="ECO:0000313" key="14">
    <source>
        <dbReference type="Proteomes" id="UP000663400"/>
    </source>
</evidence>
<dbReference type="PANTHER" id="PTHR33446">
    <property type="entry name" value="PROTEIN TONB-RELATED"/>
    <property type="match status" value="1"/>
</dbReference>
<dbReference type="PROSITE" id="PS52015">
    <property type="entry name" value="TONB_CTD"/>
    <property type="match status" value="1"/>
</dbReference>
<accession>A0ABX7R918</accession>
<evidence type="ECO:0000256" key="4">
    <source>
        <dbReference type="ARBA" id="ARBA00022475"/>
    </source>
</evidence>
<evidence type="ECO:0000256" key="2">
    <source>
        <dbReference type="ARBA" id="ARBA00006555"/>
    </source>
</evidence>
<keyword evidence="14" id="KW-1185">Reference proteome</keyword>
<evidence type="ECO:0000256" key="7">
    <source>
        <dbReference type="ARBA" id="ARBA00022927"/>
    </source>
</evidence>
<protein>
    <submittedName>
        <fullName evidence="13">TonB family protein</fullName>
    </submittedName>
</protein>
<evidence type="ECO:0000313" key="13">
    <source>
        <dbReference type="EMBL" id="QSX74613.1"/>
    </source>
</evidence>
<feature type="chain" id="PRO_5045108559" evidence="11">
    <location>
        <begin position="25"/>
        <end position="273"/>
    </location>
</feature>
<feature type="region of interest" description="Disordered" evidence="10">
    <location>
        <begin position="34"/>
        <end position="53"/>
    </location>
</feature>
<reference evidence="13 14" key="1">
    <citation type="submission" date="2021-02" db="EMBL/GenBank/DDBJ databases">
        <title>Lysobacter arenosi sp. nov., isolated from soil of gangwondo yeongwol, south Korea.</title>
        <authorList>
            <person name="Kim K.R."/>
            <person name="Kim K.H."/>
            <person name="Jeon C.O."/>
        </authorList>
    </citation>
    <scope>NUCLEOTIDE SEQUENCE [LARGE SCALE GENOMIC DNA]</scope>
    <source>
        <strain evidence="13 14">R7</strain>
    </source>
</reference>
<sequence>MRARNAVAWMAVAIALPLAGSCLAADPVVTPPPPVPAPPPIPPPPSAPASDPAQSVRLPAYVPPFKLSNQPPRLPEVALCRQLTGLTKLLLTISPAGSVVDAVVEKSSGHPSLDSAAYAAAKEWKFRPAFEYGVPVHSRARVPVDFVAPAEWPHCSQGVRVLSTFTQLGAEGSDTGAAMFTPMFAPSDKVSAVVEYVLTSPDAVGQSLSVRWIYLDDAGHPVVHHEQTSPLQEGGRKRFVLSGAQPGGWKPGRYQIEVRLKDDILGQGEFAVR</sequence>
<evidence type="ECO:0000256" key="9">
    <source>
        <dbReference type="ARBA" id="ARBA00023136"/>
    </source>
</evidence>
<gene>
    <name evidence="13" type="ORF">HIV01_015755</name>
</gene>
<keyword evidence="11" id="KW-0732">Signal</keyword>
<evidence type="ECO:0000256" key="3">
    <source>
        <dbReference type="ARBA" id="ARBA00022448"/>
    </source>
</evidence>
<dbReference type="Gene3D" id="3.30.1150.10">
    <property type="match status" value="1"/>
</dbReference>
<keyword evidence="8" id="KW-1133">Transmembrane helix</keyword>
<evidence type="ECO:0000256" key="11">
    <source>
        <dbReference type="SAM" id="SignalP"/>
    </source>
</evidence>
<keyword evidence="7" id="KW-0653">Protein transport</keyword>
<feature type="domain" description="TonB C-terminal" evidence="12">
    <location>
        <begin position="59"/>
        <end position="155"/>
    </location>
</feature>
<evidence type="ECO:0000256" key="10">
    <source>
        <dbReference type="SAM" id="MobiDB-lite"/>
    </source>
</evidence>
<keyword evidence="6" id="KW-0812">Transmembrane</keyword>
<organism evidence="13 14">
    <name type="scientific">Lysobacter arenosi</name>
    <dbReference type="NCBI Taxonomy" id="2795387"/>
    <lineage>
        <taxon>Bacteria</taxon>
        <taxon>Pseudomonadati</taxon>
        <taxon>Pseudomonadota</taxon>
        <taxon>Gammaproteobacteria</taxon>
        <taxon>Lysobacterales</taxon>
        <taxon>Lysobacteraceae</taxon>
        <taxon>Lysobacter</taxon>
    </lineage>
</organism>
<keyword evidence="5" id="KW-0997">Cell inner membrane</keyword>
<dbReference type="EMBL" id="CP071517">
    <property type="protein sequence ID" value="QSX74613.1"/>
    <property type="molecule type" value="Genomic_DNA"/>
</dbReference>
<evidence type="ECO:0000256" key="5">
    <source>
        <dbReference type="ARBA" id="ARBA00022519"/>
    </source>
</evidence>
<dbReference type="InterPro" id="IPR037682">
    <property type="entry name" value="TonB_C"/>
</dbReference>
<keyword evidence="9" id="KW-0472">Membrane</keyword>
<evidence type="ECO:0000256" key="8">
    <source>
        <dbReference type="ARBA" id="ARBA00022989"/>
    </source>
</evidence>
<evidence type="ECO:0000256" key="6">
    <source>
        <dbReference type="ARBA" id="ARBA00022692"/>
    </source>
</evidence>
<keyword evidence="3" id="KW-0813">Transport</keyword>
<dbReference type="SUPFAM" id="SSF74653">
    <property type="entry name" value="TolA/TonB C-terminal domain"/>
    <property type="match status" value="1"/>
</dbReference>
<feature type="compositionally biased region" description="Pro residues" evidence="10">
    <location>
        <begin position="34"/>
        <end position="47"/>
    </location>
</feature>
<comment type="subcellular location">
    <subcellularLocation>
        <location evidence="1">Cell inner membrane</location>
        <topology evidence="1">Single-pass membrane protein</topology>
        <orientation evidence="1">Periplasmic side</orientation>
    </subcellularLocation>
</comment>
<dbReference type="PROSITE" id="PS51257">
    <property type="entry name" value="PROKAR_LIPOPROTEIN"/>
    <property type="match status" value="1"/>
</dbReference>
<comment type="similarity">
    <text evidence="2">Belongs to the TonB family.</text>
</comment>
<dbReference type="NCBIfam" id="TIGR01352">
    <property type="entry name" value="tonB_Cterm"/>
    <property type="match status" value="1"/>
</dbReference>
<evidence type="ECO:0000259" key="12">
    <source>
        <dbReference type="PROSITE" id="PS52015"/>
    </source>
</evidence>
<dbReference type="RefSeq" id="WP_200609031.1">
    <property type="nucleotide sequence ID" value="NZ_CP071517.1"/>
</dbReference>
<dbReference type="Pfam" id="PF03544">
    <property type="entry name" value="TonB_C"/>
    <property type="match status" value="1"/>
</dbReference>
<dbReference type="PANTHER" id="PTHR33446:SF2">
    <property type="entry name" value="PROTEIN TONB"/>
    <property type="match status" value="1"/>
</dbReference>
<proteinExistence type="inferred from homology"/>
<feature type="signal peptide" evidence="11">
    <location>
        <begin position="1"/>
        <end position="24"/>
    </location>
</feature>
<dbReference type="InterPro" id="IPR051045">
    <property type="entry name" value="TonB-dependent_transducer"/>
</dbReference>
<name>A0ABX7R918_9GAMM</name>
<keyword evidence="4" id="KW-1003">Cell membrane</keyword>